<name>A0A8C5IE57_JUNHY</name>
<proteinExistence type="predicted"/>
<evidence type="ECO:0000313" key="3">
    <source>
        <dbReference type="Proteomes" id="UP000694408"/>
    </source>
</evidence>
<protein>
    <submittedName>
        <fullName evidence="2">Uncharacterized protein</fullName>
    </submittedName>
</protein>
<organism evidence="2 3">
    <name type="scientific">Junco hyemalis</name>
    <name type="common">Dark-eyed junco</name>
    <dbReference type="NCBI Taxonomy" id="40217"/>
    <lineage>
        <taxon>Eukaryota</taxon>
        <taxon>Metazoa</taxon>
        <taxon>Chordata</taxon>
        <taxon>Craniata</taxon>
        <taxon>Vertebrata</taxon>
        <taxon>Euteleostomi</taxon>
        <taxon>Archelosauria</taxon>
        <taxon>Archosauria</taxon>
        <taxon>Dinosauria</taxon>
        <taxon>Saurischia</taxon>
        <taxon>Theropoda</taxon>
        <taxon>Coelurosauria</taxon>
        <taxon>Aves</taxon>
        <taxon>Neognathae</taxon>
        <taxon>Neoaves</taxon>
        <taxon>Telluraves</taxon>
        <taxon>Australaves</taxon>
        <taxon>Passeriformes</taxon>
        <taxon>Passerellidae</taxon>
        <taxon>Junco</taxon>
    </lineage>
</organism>
<dbReference type="Proteomes" id="UP000694408">
    <property type="component" value="Unplaced"/>
</dbReference>
<dbReference type="AlphaFoldDB" id="A0A8C5IE57"/>
<reference evidence="2" key="1">
    <citation type="submission" date="2025-08" db="UniProtKB">
        <authorList>
            <consortium name="Ensembl"/>
        </authorList>
    </citation>
    <scope>IDENTIFICATION</scope>
</reference>
<accession>A0A8C5IE57</accession>
<reference evidence="2" key="2">
    <citation type="submission" date="2025-09" db="UniProtKB">
        <authorList>
            <consortium name="Ensembl"/>
        </authorList>
    </citation>
    <scope>IDENTIFICATION</scope>
</reference>
<sequence length="129" mass="13688">VSGASGSVPKDGDTTVTQPPDPCPPVSPGDQIVGATVYFDKLPSGEAAQLLQSLGQHTLGLRLQRRGDRSPTAGHGCGHACGHTGHGCGQLELVPGSPEVVLVSEEEEEEERRRTGMGMKMRMEMIRMR</sequence>
<keyword evidence="3" id="KW-1185">Reference proteome</keyword>
<feature type="region of interest" description="Disordered" evidence="1">
    <location>
        <begin position="1"/>
        <end position="30"/>
    </location>
</feature>
<dbReference type="Ensembl" id="ENSJHYT00000002729.1">
    <property type="protein sequence ID" value="ENSJHYP00000002203.1"/>
    <property type="gene ID" value="ENSJHYG00000001869.1"/>
</dbReference>
<evidence type="ECO:0000313" key="2">
    <source>
        <dbReference type="Ensembl" id="ENSJHYP00000002203.1"/>
    </source>
</evidence>
<evidence type="ECO:0000256" key="1">
    <source>
        <dbReference type="SAM" id="MobiDB-lite"/>
    </source>
</evidence>